<accession>A0A4R0GFE9</accession>
<organism evidence="9 10">
    <name type="scientific">Enterobacter wuhouensis</name>
    <dbReference type="NCBI Taxonomy" id="2529381"/>
    <lineage>
        <taxon>Bacteria</taxon>
        <taxon>Pseudomonadati</taxon>
        <taxon>Pseudomonadota</taxon>
        <taxon>Gammaproteobacteria</taxon>
        <taxon>Enterobacterales</taxon>
        <taxon>Enterobacteriaceae</taxon>
        <taxon>Enterobacter</taxon>
    </lineage>
</organism>
<dbReference type="InterPro" id="IPR016147">
    <property type="entry name" value="Pili_assmbl_chaperone_N"/>
</dbReference>
<dbReference type="OrthoDB" id="9131059at2"/>
<keyword evidence="4" id="KW-0574">Periplasm</keyword>
<dbReference type="GO" id="GO:0030288">
    <property type="term" value="C:outer membrane-bounded periplasmic space"/>
    <property type="evidence" value="ECO:0007669"/>
    <property type="project" value="InterPro"/>
</dbReference>
<feature type="domain" description="Pili assembly chaperone N-terminal" evidence="7">
    <location>
        <begin position="23"/>
        <end position="149"/>
    </location>
</feature>
<dbReference type="PANTHER" id="PTHR30251:SF2">
    <property type="entry name" value="FIMBRIAL CHAPERONE YADV-RELATED"/>
    <property type="match status" value="1"/>
</dbReference>
<sequence>MRKSVIHCLLATCLGVATSAHAGVIISGTRLIYHGDSNEASIQVKSENGDKYPYLIQSFVDDNGPKGDQPSTTGKLPFTVTPPLFRLEPGTENGIRVIKTSGNFPADRESVYWLDVKAIPANNPADKGKNVLRFSLKNRIKIFYRPAGLGDPTQKEFQKITFRRNGNTIAVTNPTPWYLTFFNMSVGGVKVNTAFTMVAPHGSKEYSLPAGAVGKVTWQYINDYGSASPVMDGGV</sequence>
<evidence type="ECO:0000256" key="6">
    <source>
        <dbReference type="SAM" id="SignalP"/>
    </source>
</evidence>
<evidence type="ECO:0000313" key="9">
    <source>
        <dbReference type="EMBL" id="TCB94903.1"/>
    </source>
</evidence>
<protein>
    <submittedName>
        <fullName evidence="9">Molecular chaperone</fullName>
    </submittedName>
</protein>
<gene>
    <name evidence="9" type="ORF">E0L20_02170</name>
</gene>
<dbReference type="InterPro" id="IPR013783">
    <property type="entry name" value="Ig-like_fold"/>
</dbReference>
<dbReference type="InterPro" id="IPR001829">
    <property type="entry name" value="Pili_assmbl_chaperone_bac"/>
</dbReference>
<comment type="caution">
    <text evidence="9">The sequence shown here is derived from an EMBL/GenBank/DDBJ whole genome shotgun (WGS) entry which is preliminary data.</text>
</comment>
<feature type="signal peptide" evidence="6">
    <location>
        <begin position="1"/>
        <end position="22"/>
    </location>
</feature>
<evidence type="ECO:0000256" key="4">
    <source>
        <dbReference type="ARBA" id="ARBA00022764"/>
    </source>
</evidence>
<comment type="subcellular location">
    <subcellularLocation>
        <location evidence="1">Periplasm</location>
    </subcellularLocation>
</comment>
<feature type="chain" id="PRO_5020441125" evidence="6">
    <location>
        <begin position="23"/>
        <end position="235"/>
    </location>
</feature>
<proteinExistence type="inferred from homology"/>
<evidence type="ECO:0000256" key="2">
    <source>
        <dbReference type="ARBA" id="ARBA00007399"/>
    </source>
</evidence>
<keyword evidence="3 6" id="KW-0732">Signal</keyword>
<dbReference type="PRINTS" id="PR00969">
    <property type="entry name" value="CHAPERONPILI"/>
</dbReference>
<dbReference type="InterPro" id="IPR016148">
    <property type="entry name" value="Pili_assmbl_chaperone_C"/>
</dbReference>
<evidence type="ECO:0000256" key="5">
    <source>
        <dbReference type="ARBA" id="ARBA00023186"/>
    </source>
</evidence>
<dbReference type="SUPFAM" id="SSF49354">
    <property type="entry name" value="PapD-like"/>
    <property type="match status" value="1"/>
</dbReference>
<dbReference type="EMBL" id="SJOO01000001">
    <property type="protein sequence ID" value="TCB94903.1"/>
    <property type="molecule type" value="Genomic_DNA"/>
</dbReference>
<reference evidence="9 10" key="1">
    <citation type="submission" date="2019-02" db="EMBL/GenBank/DDBJ databases">
        <title>The draft genome of Enterobacter spp. strains.</title>
        <authorList>
            <person name="Wang C."/>
            <person name="Feng Y."/>
            <person name="Zong Z."/>
        </authorList>
    </citation>
    <scope>NUCLEOTIDE SEQUENCE [LARGE SCALE GENOMIC DNA]</scope>
    <source>
        <strain evidence="9 10">WCHEW120002</strain>
    </source>
</reference>
<evidence type="ECO:0000256" key="3">
    <source>
        <dbReference type="ARBA" id="ARBA00022729"/>
    </source>
</evidence>
<feature type="domain" description="Pili assembly chaperone C-terminal" evidence="8">
    <location>
        <begin position="171"/>
        <end position="228"/>
    </location>
</feature>
<dbReference type="Gene3D" id="2.60.40.10">
    <property type="entry name" value="Immunoglobulins"/>
    <property type="match status" value="2"/>
</dbReference>
<evidence type="ECO:0000256" key="1">
    <source>
        <dbReference type="ARBA" id="ARBA00004418"/>
    </source>
</evidence>
<keyword evidence="5" id="KW-0143">Chaperone</keyword>
<dbReference type="Pfam" id="PF02753">
    <property type="entry name" value="PapD_C"/>
    <property type="match status" value="1"/>
</dbReference>
<dbReference type="InterPro" id="IPR050643">
    <property type="entry name" value="Periplasmic_pilus_chap"/>
</dbReference>
<dbReference type="SUPFAM" id="SSF49584">
    <property type="entry name" value="Periplasmic chaperone C-domain"/>
    <property type="match status" value="1"/>
</dbReference>
<dbReference type="PANTHER" id="PTHR30251">
    <property type="entry name" value="PILUS ASSEMBLY CHAPERONE"/>
    <property type="match status" value="1"/>
</dbReference>
<dbReference type="Pfam" id="PF00345">
    <property type="entry name" value="PapD_N"/>
    <property type="match status" value="1"/>
</dbReference>
<evidence type="ECO:0000259" key="7">
    <source>
        <dbReference type="Pfam" id="PF00345"/>
    </source>
</evidence>
<dbReference type="RefSeq" id="WP_131632468.1">
    <property type="nucleotide sequence ID" value="NZ_JBFTVL010000001.1"/>
</dbReference>
<dbReference type="InterPro" id="IPR008962">
    <property type="entry name" value="PapD-like_sf"/>
</dbReference>
<dbReference type="Proteomes" id="UP000291424">
    <property type="component" value="Unassembled WGS sequence"/>
</dbReference>
<dbReference type="AlphaFoldDB" id="A0A4R0GFE9"/>
<dbReference type="GO" id="GO:0071555">
    <property type="term" value="P:cell wall organization"/>
    <property type="evidence" value="ECO:0007669"/>
    <property type="project" value="InterPro"/>
</dbReference>
<evidence type="ECO:0000313" key="10">
    <source>
        <dbReference type="Proteomes" id="UP000291424"/>
    </source>
</evidence>
<name>A0A4R0GFE9_9ENTR</name>
<dbReference type="InterPro" id="IPR036316">
    <property type="entry name" value="Pili_assmbl_chap_C_dom_sf"/>
</dbReference>
<evidence type="ECO:0000259" key="8">
    <source>
        <dbReference type="Pfam" id="PF02753"/>
    </source>
</evidence>
<comment type="similarity">
    <text evidence="2">Belongs to the periplasmic pilus chaperone family.</text>
</comment>